<proteinExistence type="predicted"/>
<dbReference type="EMBL" id="CAJNNV010012258">
    <property type="protein sequence ID" value="CAE8600554.1"/>
    <property type="molecule type" value="Genomic_DNA"/>
</dbReference>
<dbReference type="InterPro" id="IPR035966">
    <property type="entry name" value="PKF_sf"/>
</dbReference>
<dbReference type="OrthoDB" id="537915at2759"/>
<dbReference type="AlphaFoldDB" id="A0A813EIE0"/>
<dbReference type="PANTHER" id="PTHR45770">
    <property type="entry name" value="ATP-DEPENDENT 6-PHOSPHOFRUCTOKINASE 1"/>
    <property type="match status" value="1"/>
</dbReference>
<evidence type="ECO:0000256" key="3">
    <source>
        <dbReference type="ARBA" id="ARBA00022723"/>
    </source>
</evidence>
<comment type="cofactor">
    <cofactor evidence="1">
        <name>Mg(2+)</name>
        <dbReference type="ChEBI" id="CHEBI:18420"/>
    </cofactor>
</comment>
<dbReference type="GO" id="GO:0006002">
    <property type="term" value="P:fructose 6-phosphate metabolic process"/>
    <property type="evidence" value="ECO:0007669"/>
    <property type="project" value="InterPro"/>
</dbReference>
<evidence type="ECO:0000313" key="7">
    <source>
        <dbReference type="EMBL" id="CAE8600554.1"/>
    </source>
</evidence>
<comment type="caution">
    <text evidence="7">The sequence shown here is derived from an EMBL/GenBank/DDBJ whole genome shotgun (WGS) entry which is preliminary data.</text>
</comment>
<dbReference type="Gene3D" id="3.40.50.450">
    <property type="match status" value="1"/>
</dbReference>
<dbReference type="UniPathway" id="UPA00109">
    <property type="reaction ID" value="UER00182"/>
</dbReference>
<dbReference type="PRINTS" id="PR00476">
    <property type="entry name" value="PHFRCTKINASE"/>
</dbReference>
<dbReference type="GO" id="GO:0046872">
    <property type="term" value="F:metal ion binding"/>
    <property type="evidence" value="ECO:0007669"/>
    <property type="project" value="UniProtKB-KW"/>
</dbReference>
<keyword evidence="9" id="KW-1185">Reference proteome</keyword>
<evidence type="ECO:0000256" key="4">
    <source>
        <dbReference type="ARBA" id="ARBA00022777"/>
    </source>
</evidence>
<evidence type="ECO:0000313" key="9">
    <source>
        <dbReference type="Proteomes" id="UP000654075"/>
    </source>
</evidence>
<accession>A0A813EIE0</accession>
<dbReference type="InterPro" id="IPR000023">
    <property type="entry name" value="Phosphofructokinase_dom"/>
</dbReference>
<keyword evidence="2" id="KW-0808">Transferase</keyword>
<dbReference type="NCBIfam" id="NF005301">
    <property type="entry name" value="PRK06830.1"/>
    <property type="match status" value="1"/>
</dbReference>
<evidence type="ECO:0000256" key="1">
    <source>
        <dbReference type="ARBA" id="ARBA00001946"/>
    </source>
</evidence>
<keyword evidence="5" id="KW-0460">Magnesium</keyword>
<keyword evidence="3" id="KW-0479">Metal-binding</keyword>
<dbReference type="InterPro" id="IPR022953">
    <property type="entry name" value="ATP_PFK"/>
</dbReference>
<evidence type="ECO:0000313" key="8">
    <source>
        <dbReference type="EMBL" id="CAE8650552.1"/>
    </source>
</evidence>
<dbReference type="Proteomes" id="UP000654075">
    <property type="component" value="Unassembled WGS sequence"/>
</dbReference>
<dbReference type="OMA" id="KETHETP"/>
<keyword evidence="4" id="KW-0418">Kinase</keyword>
<evidence type="ECO:0000256" key="5">
    <source>
        <dbReference type="ARBA" id="ARBA00022842"/>
    </source>
</evidence>
<reference evidence="7" key="1">
    <citation type="submission" date="2021-02" db="EMBL/GenBank/DDBJ databases">
        <authorList>
            <person name="Dougan E. K."/>
            <person name="Rhodes N."/>
            <person name="Thang M."/>
            <person name="Chan C."/>
        </authorList>
    </citation>
    <scope>NUCLEOTIDE SEQUENCE</scope>
</reference>
<dbReference type="Gene3D" id="3.40.50.460">
    <property type="entry name" value="Phosphofructokinase domain"/>
    <property type="match status" value="2"/>
</dbReference>
<dbReference type="Pfam" id="PF00365">
    <property type="entry name" value="PFK"/>
    <property type="match status" value="1"/>
</dbReference>
<dbReference type="Proteomes" id="UP000626109">
    <property type="component" value="Unassembled WGS sequence"/>
</dbReference>
<dbReference type="SUPFAM" id="SSF53784">
    <property type="entry name" value="Phosphofructokinase"/>
    <property type="match status" value="2"/>
</dbReference>
<organism evidence="7 9">
    <name type="scientific">Polarella glacialis</name>
    <name type="common">Dinoflagellate</name>
    <dbReference type="NCBI Taxonomy" id="89957"/>
    <lineage>
        <taxon>Eukaryota</taxon>
        <taxon>Sar</taxon>
        <taxon>Alveolata</taxon>
        <taxon>Dinophyceae</taxon>
        <taxon>Suessiales</taxon>
        <taxon>Suessiaceae</taxon>
        <taxon>Polarella</taxon>
    </lineage>
</organism>
<evidence type="ECO:0000259" key="6">
    <source>
        <dbReference type="Pfam" id="PF00365"/>
    </source>
</evidence>
<protein>
    <recommendedName>
        <fullName evidence="6">Phosphofructokinase domain-containing protein</fullName>
    </recommendedName>
</protein>
<dbReference type="EMBL" id="CAJNNW010008940">
    <property type="protein sequence ID" value="CAE8650552.1"/>
    <property type="molecule type" value="Genomic_DNA"/>
</dbReference>
<dbReference type="GO" id="GO:0003872">
    <property type="term" value="F:6-phosphofructokinase activity"/>
    <property type="evidence" value="ECO:0007669"/>
    <property type="project" value="InterPro"/>
</dbReference>
<evidence type="ECO:0000256" key="2">
    <source>
        <dbReference type="ARBA" id="ARBA00022679"/>
    </source>
</evidence>
<name>A0A813EIE0_POLGL</name>
<feature type="domain" description="Phosphofructokinase" evidence="6">
    <location>
        <begin position="275"/>
        <end position="574"/>
    </location>
</feature>
<dbReference type="InterPro" id="IPR050929">
    <property type="entry name" value="PFKA"/>
</dbReference>
<sequence length="628" mass="68629">MCISLEKVLEHCEHLMETKGYAVLVLADGCGETLFQSAGFCNNSSNSNNNHDVGPWFRDQVLARFKQKGKPLTIKYIDPTYSVRSAVANAYDSVYCTGLAEHAVHGAMAGFTGMATAKIYNQTVYMPLEVISKAPRRRVPVTGQLFARMLFTTQQPSFEPSGYSAQRGNPRWEEAAKSVSTPLAVQDVVIPGTDIQRLCCERLCGKFPSQEAATPLRHIVAFFAAGQGFMHENSWTLQTLQHGNKSEKSGRRYLQMLSCGPRERLHFNPAEGMSAAIVTCGGLCPGLNSVIRELVNMLYAYGVTTVHGIRGGYNGFLQEDQWLKLTPEVVQDIHVQGGSILVSDRGNPPHSEIAKILQRRDIKTYFVLGGDGTHKGAMATFEETTKLGHECAVVGVPKTIDNDIQLLDRSFGFATACTEAEKAIDAAYTEATTNANCIGLVKLMGRHCGWIAATATLAARHVDVCLIPEMDISLPRLLDHVADLMRRQRRAVIVVAEGCGDTLIQGSGDCDAGGNKKLADVGPFLRDELTRHCNELGIPLSVKYIDPTYMIRSVPANAYDSKYCAALAQEAVHAAMAGYTGISVGKVDEKYVMLPIHAITSQGPRKMSLKGRQFERLMSTTKQPSFEP</sequence>
<gene>
    <name evidence="7" type="ORF">PGLA1383_LOCUS18873</name>
    <name evidence="8" type="ORF">PGLA2088_LOCUS8349</name>
</gene>